<dbReference type="GeneID" id="97611030"/>
<dbReference type="CDD" id="cd04726">
    <property type="entry name" value="KGPDC_HPS"/>
    <property type="match status" value="1"/>
</dbReference>
<dbReference type="FunFam" id="3.20.20.70:FF:000022">
    <property type="entry name" value="3-keto-L-gulonate-6-phosphate decarboxylase UlaD"/>
    <property type="match status" value="1"/>
</dbReference>
<proteinExistence type="inferred from homology"/>
<comment type="caution">
    <text evidence="7">The sequence shown here is derived from an EMBL/GenBank/DDBJ whole genome shotgun (WGS) entry which is preliminary data.</text>
</comment>
<name>A0A2V2MQU2_9EURY</name>
<feature type="domain" description="Orotidine 5'-phosphate decarboxylase" evidence="6">
    <location>
        <begin position="5"/>
        <end position="206"/>
    </location>
</feature>
<dbReference type="OrthoDB" id="15246at2157"/>
<dbReference type="SUPFAM" id="SSF51366">
    <property type="entry name" value="Ribulose-phoshate binding barrel"/>
    <property type="match status" value="1"/>
</dbReference>
<evidence type="ECO:0000256" key="5">
    <source>
        <dbReference type="ARBA" id="ARBA00023277"/>
    </source>
</evidence>
<dbReference type="EMBL" id="QGMZ01000055">
    <property type="protein sequence ID" value="PWR69759.1"/>
    <property type="molecule type" value="Genomic_DNA"/>
</dbReference>
<dbReference type="AlphaFoldDB" id="A0A2V2MQU2"/>
<dbReference type="InterPro" id="IPR017553">
    <property type="entry name" value="3-hexulose-6-phosphate_synth"/>
</dbReference>
<dbReference type="CDD" id="cd16841">
    <property type="entry name" value="RraA_family"/>
    <property type="match status" value="1"/>
</dbReference>
<dbReference type="InterPro" id="IPR036704">
    <property type="entry name" value="RraA/RraA-like_sf"/>
</dbReference>
<dbReference type="InterPro" id="IPR017120">
    <property type="entry name" value="Bifunct_HPS/DMK_prd"/>
</dbReference>
<dbReference type="PANTHER" id="PTHR35039">
    <property type="entry name" value="3-KETO-L-GULONATE-6-PHOSPHATE DECARBOXYLASE SGBH-RELATED"/>
    <property type="match status" value="1"/>
</dbReference>
<dbReference type="PANTHER" id="PTHR35039:SF3">
    <property type="entry name" value="3-KETO-L-GULONATE-6-PHOSPHATE DECARBOXYLASE SGBH-RELATED"/>
    <property type="match status" value="1"/>
</dbReference>
<dbReference type="GO" id="GO:0033982">
    <property type="term" value="F:3-dehydro-L-gulonate-6-phosphate decarboxylase activity"/>
    <property type="evidence" value="ECO:0007669"/>
    <property type="project" value="TreeGrafter"/>
</dbReference>
<evidence type="ECO:0000256" key="2">
    <source>
        <dbReference type="ARBA" id="ARBA00006350"/>
    </source>
</evidence>
<accession>A0A2V2MQU2</accession>
<evidence type="ECO:0000313" key="8">
    <source>
        <dbReference type="Proteomes" id="UP000245934"/>
    </source>
</evidence>
<dbReference type="GO" id="GO:0004590">
    <property type="term" value="F:orotidine-5'-phosphate decarboxylase activity"/>
    <property type="evidence" value="ECO:0007669"/>
    <property type="project" value="InterPro"/>
</dbReference>
<dbReference type="NCBIfam" id="TIGR03128">
    <property type="entry name" value="RuMP_HxlA"/>
    <property type="match status" value="1"/>
</dbReference>
<keyword evidence="5" id="KW-0119">Carbohydrate metabolism</keyword>
<dbReference type="NCBIfam" id="NF005442">
    <property type="entry name" value="PRK07028.1"/>
    <property type="match status" value="1"/>
</dbReference>
<dbReference type="GO" id="GO:0043801">
    <property type="term" value="F:hexulose-6-phosphate synthase activity"/>
    <property type="evidence" value="ECO:0007669"/>
    <property type="project" value="UniProtKB-EC"/>
</dbReference>
<dbReference type="InterPro" id="IPR001754">
    <property type="entry name" value="OMPdeCOase_dom"/>
</dbReference>
<comment type="catalytic activity">
    <reaction evidence="1">
        <text>D-ribulose 5-phosphate + formaldehyde = D-arabino-hex-3-ulose 6-phosphate</text>
        <dbReference type="Rhea" id="RHEA:25201"/>
        <dbReference type="ChEBI" id="CHEBI:16842"/>
        <dbReference type="ChEBI" id="CHEBI:58121"/>
        <dbReference type="ChEBI" id="CHEBI:58542"/>
        <dbReference type="EC" id="4.1.2.43"/>
    </reaction>
</comment>
<evidence type="ECO:0000313" key="7">
    <source>
        <dbReference type="EMBL" id="PWR69759.1"/>
    </source>
</evidence>
<dbReference type="Pfam" id="PF03737">
    <property type="entry name" value="RraA-like"/>
    <property type="match status" value="1"/>
</dbReference>
<evidence type="ECO:0000256" key="3">
    <source>
        <dbReference type="ARBA" id="ARBA00012890"/>
    </source>
</evidence>
<dbReference type="SUPFAM" id="SSF89562">
    <property type="entry name" value="RraA-like"/>
    <property type="match status" value="1"/>
</dbReference>
<comment type="similarity">
    <text evidence="2">Belongs to the HPS/KGPDC family. HPS subfamily.</text>
</comment>
<reference evidence="7 8" key="1">
    <citation type="submission" date="2018-05" db="EMBL/GenBank/DDBJ databases">
        <title>Draft genome of Methanospirillum stamsii Pt1.</title>
        <authorList>
            <person name="Dueholm M.S."/>
            <person name="Nielsen P.H."/>
            <person name="Bakmann L.F."/>
            <person name="Otzen D.E."/>
        </authorList>
    </citation>
    <scope>NUCLEOTIDE SEQUENCE [LARGE SCALE GENOMIC DNA]</scope>
    <source>
        <strain evidence="7 8">Pt1</strain>
    </source>
</reference>
<dbReference type="PIRSF" id="PIRSF037137">
    <property type="entry name" value="HPS_DMK_prd"/>
    <property type="match status" value="1"/>
</dbReference>
<evidence type="ECO:0000256" key="1">
    <source>
        <dbReference type="ARBA" id="ARBA00000718"/>
    </source>
</evidence>
<dbReference type="InterPro" id="IPR041710">
    <property type="entry name" value="HPS/KGPDC"/>
</dbReference>
<evidence type="ECO:0000259" key="6">
    <source>
        <dbReference type="SMART" id="SM00934"/>
    </source>
</evidence>
<keyword evidence="4" id="KW-0456">Lyase</keyword>
<dbReference type="InterPro" id="IPR011060">
    <property type="entry name" value="RibuloseP-bd_barrel"/>
</dbReference>
<dbReference type="EC" id="4.1.2.43" evidence="3"/>
<dbReference type="SMART" id="SM00934">
    <property type="entry name" value="OMPdecase"/>
    <property type="match status" value="1"/>
</dbReference>
<dbReference type="Proteomes" id="UP000245934">
    <property type="component" value="Unassembled WGS sequence"/>
</dbReference>
<protein>
    <recommendedName>
        <fullName evidence="3">3-hexulose-6-phosphate synthase</fullName>
        <ecNumber evidence="3">4.1.2.43</ecNumber>
    </recommendedName>
</protein>
<evidence type="ECO:0000256" key="4">
    <source>
        <dbReference type="ARBA" id="ARBA00023239"/>
    </source>
</evidence>
<dbReference type="Pfam" id="PF00215">
    <property type="entry name" value="OMPdecase"/>
    <property type="match status" value="1"/>
</dbReference>
<dbReference type="InterPro" id="IPR005493">
    <property type="entry name" value="RraA/RraA-like"/>
</dbReference>
<dbReference type="GO" id="GO:0019854">
    <property type="term" value="P:L-ascorbic acid catabolic process"/>
    <property type="evidence" value="ECO:0007669"/>
    <property type="project" value="TreeGrafter"/>
</dbReference>
<dbReference type="RefSeq" id="WP_109942331.1">
    <property type="nucleotide sequence ID" value="NZ_CP176366.1"/>
</dbReference>
<organism evidence="7 8">
    <name type="scientific">Methanospirillum stamsii</name>
    <dbReference type="NCBI Taxonomy" id="1277351"/>
    <lineage>
        <taxon>Archaea</taxon>
        <taxon>Methanobacteriati</taxon>
        <taxon>Methanobacteriota</taxon>
        <taxon>Stenosarchaea group</taxon>
        <taxon>Methanomicrobia</taxon>
        <taxon>Methanomicrobiales</taxon>
        <taxon>Methanospirillaceae</taxon>
        <taxon>Methanospirillum</taxon>
    </lineage>
</organism>
<dbReference type="InterPro" id="IPR013785">
    <property type="entry name" value="Aldolase_TIM"/>
</dbReference>
<dbReference type="Gene3D" id="3.20.20.70">
    <property type="entry name" value="Aldolase class I"/>
    <property type="match status" value="1"/>
</dbReference>
<gene>
    <name evidence="7" type="ORF">DLD82_17020</name>
</gene>
<dbReference type="Gene3D" id="3.50.30.40">
    <property type="entry name" value="Ribonuclease E inhibitor RraA/RraA-like"/>
    <property type="match status" value="1"/>
</dbReference>
<dbReference type="GO" id="GO:0006207">
    <property type="term" value="P:'de novo' pyrimidine nucleobase biosynthetic process"/>
    <property type="evidence" value="ECO:0007669"/>
    <property type="project" value="InterPro"/>
</dbReference>
<sequence>MNRPVLQVALDLVELDRAVTIAGEAVAGGADWLEAGTPLIKSEGMRAVSTLKATYPDHTIIADMKTADTGAIEVEMAAKSGADIVCVLGASDDSVIAESVRAARKYGVKIMADLISVTNPAIRASELEQLGVDYLCAHTGIDQQMTGTDSLDLLLKVIHEVTIPVAAAGGISEKTSPGAIAAGAKIVIVGGSIIRSSDVSGSTRRIREAMDKPLPYSGPSKNKDEEIREILTLVSSSNVSDAMHRKGAMTGLFSVCQGTKAVGKAVTVQTFAGDWAKPVEAIDLAGPGDIIVINNDQGTRIAPWGELATISCINRGISGVVIDGAARDIDDIRKMKFPIWVRALAPNAGEPKGFGEIGAEISCCGQTVNPGDWIIGDDSGVVVIPKTRAYEITRRAKEVYNTELRIREELHRGKSLSQVMNLIRWEKK</sequence>
<keyword evidence="8" id="KW-1185">Reference proteome</keyword>